<evidence type="ECO:0000259" key="2">
    <source>
        <dbReference type="Pfam" id="PF23572"/>
    </source>
</evidence>
<comment type="caution">
    <text evidence="3">The sequence shown here is derived from an EMBL/GenBank/DDBJ whole genome shotgun (WGS) entry which is preliminary data.</text>
</comment>
<dbReference type="GO" id="GO:0016881">
    <property type="term" value="F:acid-amino acid ligase activity"/>
    <property type="evidence" value="ECO:0007669"/>
    <property type="project" value="TreeGrafter"/>
</dbReference>
<reference evidence="3 4" key="1">
    <citation type="submission" date="2013-03" db="EMBL/GenBank/DDBJ databases">
        <title>Whole genome shotgun sequencing of Clostridium sartagoforme AAU1.</title>
        <authorList>
            <person name="Joshi C.G."/>
            <person name="Duggirala S.M."/>
            <person name="Nathani N.M."/>
            <person name="Bhatt V.D."/>
            <person name="Patel A.K."/>
            <person name="Pandya P.R."/>
            <person name="KaPatel J.A."/>
        </authorList>
    </citation>
    <scope>NUCLEOTIDE SEQUENCE [LARGE SCALE GENOMIC DNA]</scope>
    <source>
        <strain evidence="3 4">AAU1</strain>
    </source>
</reference>
<dbReference type="OrthoDB" id="614636at2"/>
<sequence length="560" mass="64378">MSIISNLLYRTIIGCGGVVEKKFNKETKSFKKVNNELLLNILSKNVSSEIGKKFKFINIFSVEDFKMKVPLTEYFYYDNYIKRMANGEENILITEKVEYFGHTSGTTGKQKLVPVTKSSRMKAAKYMALLISRFSYNNLKEDWNYGKGLMIADIVMSTYTKGGIPICSATSGGINGIKTLLPYLYTSPYEVMEIKEKEVALYLHVLFGLKEKKLLYISGVFISNILDLLRVMEKNSDKLVKDIRQGRISKTLNINEETRKELNKYLTPNASRADELENEFKKGFKGICKRVWPNLQYIASVTGANFTIYDEAVKYYLGPVQIYSPCYAASEGIMGINPYVKDIRYVIIPDTVFYEFIPSEELSENNPKTFCSDELEIGKSYEIVITTYTGLYRYRIGDVVKVVGFYNNSPEIEFLYRRNQVLNMVSEKTTEEHLTDAIRNTKNRLKLDLIDYTTVADNSITPGRYQFYFEVKGKVTKELVRSIEITLDEELRNCNLAYKRFRSKSGLAMPKVIMLEEGTFNKVKEFLFMKGISKNQIKIPRVVTTNKNVLGVIESNKLDY</sequence>
<proteinExistence type="predicted"/>
<dbReference type="RefSeq" id="WP_016208194.1">
    <property type="nucleotide sequence ID" value="NZ_ASRV01000166.1"/>
</dbReference>
<dbReference type="InterPro" id="IPR055377">
    <property type="entry name" value="GH3_M"/>
</dbReference>
<dbReference type="PANTHER" id="PTHR31901">
    <property type="entry name" value="GH3 DOMAIN-CONTAINING PROTEIN"/>
    <property type="match status" value="1"/>
</dbReference>
<feature type="domain" description="GH3 middle" evidence="1">
    <location>
        <begin position="345"/>
        <end position="417"/>
    </location>
</feature>
<dbReference type="PANTHER" id="PTHR31901:SF9">
    <property type="entry name" value="GH3 DOMAIN-CONTAINING PROTEIN"/>
    <property type="match status" value="1"/>
</dbReference>
<evidence type="ECO:0000259" key="1">
    <source>
        <dbReference type="Pfam" id="PF23571"/>
    </source>
</evidence>
<dbReference type="InterPro" id="IPR004993">
    <property type="entry name" value="GH3"/>
</dbReference>
<dbReference type="Pfam" id="PF03321">
    <property type="entry name" value="GH3"/>
    <property type="match status" value="1"/>
</dbReference>
<dbReference type="InterPro" id="IPR055378">
    <property type="entry name" value="GH3_C"/>
</dbReference>
<keyword evidence="4" id="KW-1185">Reference proteome</keyword>
<accession>R9BVK4</accession>
<dbReference type="EMBL" id="ASRV01000166">
    <property type="protein sequence ID" value="EOR21078.1"/>
    <property type="molecule type" value="Genomic_DNA"/>
</dbReference>
<feature type="domain" description="GH3 C-terminal" evidence="2">
    <location>
        <begin position="432"/>
        <end position="546"/>
    </location>
</feature>
<organism evidence="3 4">
    <name type="scientific">Clostridium sartagoforme AAU1</name>
    <dbReference type="NCBI Taxonomy" id="1202534"/>
    <lineage>
        <taxon>Bacteria</taxon>
        <taxon>Bacillati</taxon>
        <taxon>Bacillota</taxon>
        <taxon>Clostridia</taxon>
        <taxon>Eubacteriales</taxon>
        <taxon>Clostridiaceae</taxon>
        <taxon>Clostridium</taxon>
    </lineage>
</organism>
<gene>
    <name evidence="3" type="ORF">A500_14568</name>
</gene>
<protein>
    <submittedName>
        <fullName evidence="3">Plant auxin-responsive GH3-like protein</fullName>
    </submittedName>
</protein>
<dbReference type="AlphaFoldDB" id="R9BVK4"/>
<evidence type="ECO:0000313" key="3">
    <source>
        <dbReference type="EMBL" id="EOR21078.1"/>
    </source>
</evidence>
<evidence type="ECO:0000313" key="4">
    <source>
        <dbReference type="Proteomes" id="UP000013988"/>
    </source>
</evidence>
<dbReference type="Proteomes" id="UP000013988">
    <property type="component" value="Unassembled WGS sequence"/>
</dbReference>
<dbReference type="Pfam" id="PF23571">
    <property type="entry name" value="GH3_M"/>
    <property type="match status" value="1"/>
</dbReference>
<name>R9BVK4_9CLOT</name>
<dbReference type="GO" id="GO:0005737">
    <property type="term" value="C:cytoplasm"/>
    <property type="evidence" value="ECO:0007669"/>
    <property type="project" value="TreeGrafter"/>
</dbReference>
<dbReference type="Pfam" id="PF23572">
    <property type="entry name" value="GH3_C"/>
    <property type="match status" value="1"/>
</dbReference>
<dbReference type="PATRIC" id="fig|1202534.3.peg.2880"/>